<feature type="binding site" evidence="10">
    <location>
        <position position="114"/>
    </location>
    <ligand>
        <name>Mn(2+)</name>
        <dbReference type="ChEBI" id="CHEBI:29035"/>
        <label>2</label>
    </ligand>
</feature>
<keyword evidence="6 10" id="KW-0378">Hydrolase</keyword>
<protein>
    <recommendedName>
        <fullName evidence="10">UDP-2,3-diacylglucosamine hydrolase</fullName>
        <ecNumber evidence="10">3.6.1.54</ecNumber>
    </recommendedName>
    <alternativeName>
        <fullName evidence="10">UDP-2,3-diacylglucosamine diphosphatase</fullName>
    </alternativeName>
</protein>
<evidence type="ECO:0000256" key="4">
    <source>
        <dbReference type="ARBA" id="ARBA00022556"/>
    </source>
</evidence>
<dbReference type="PANTHER" id="PTHR34990:SF1">
    <property type="entry name" value="UDP-2,3-DIACYLGLUCOSAMINE HYDROLASE"/>
    <property type="match status" value="1"/>
</dbReference>
<name>A0ABT3MUM9_9GAMM</name>
<evidence type="ECO:0000256" key="1">
    <source>
        <dbReference type="ARBA" id="ARBA00022475"/>
    </source>
</evidence>
<keyword evidence="3 10" id="KW-0997">Cell inner membrane</keyword>
<dbReference type="Pfam" id="PF00149">
    <property type="entry name" value="Metallophos"/>
    <property type="match status" value="1"/>
</dbReference>
<dbReference type="InterPro" id="IPR043461">
    <property type="entry name" value="LpxH-like"/>
</dbReference>
<evidence type="ECO:0000313" key="12">
    <source>
        <dbReference type="EMBL" id="MCW7553083.1"/>
    </source>
</evidence>
<dbReference type="HAMAP" id="MF_00575">
    <property type="entry name" value="LpxH"/>
    <property type="match status" value="1"/>
</dbReference>
<keyword evidence="7 10" id="KW-0443">Lipid metabolism</keyword>
<comment type="cofactor">
    <cofactor evidence="10">
        <name>Mn(2+)</name>
        <dbReference type="ChEBI" id="CHEBI:29035"/>
    </cofactor>
    <text evidence="10">Binds 2 Mn(2+) ions per subunit in a binuclear metal center.</text>
</comment>
<evidence type="ECO:0000256" key="3">
    <source>
        <dbReference type="ARBA" id="ARBA00022519"/>
    </source>
</evidence>
<accession>A0ABT3MUM9</accession>
<feature type="binding site" evidence="10">
    <location>
        <position position="10"/>
    </location>
    <ligand>
        <name>Mn(2+)</name>
        <dbReference type="ChEBI" id="CHEBI:29035"/>
        <label>1</label>
    </ligand>
</feature>
<evidence type="ECO:0000256" key="6">
    <source>
        <dbReference type="ARBA" id="ARBA00022801"/>
    </source>
</evidence>
<dbReference type="EMBL" id="JAPFCC010000001">
    <property type="protein sequence ID" value="MCW7553083.1"/>
    <property type="molecule type" value="Genomic_DNA"/>
</dbReference>
<dbReference type="EC" id="3.6.1.54" evidence="10"/>
<comment type="similarity">
    <text evidence="10">Belongs to the LpxH family.</text>
</comment>
<dbReference type="PANTHER" id="PTHR34990">
    <property type="entry name" value="UDP-2,3-DIACYLGLUCOSAMINE HYDROLASE-RELATED"/>
    <property type="match status" value="1"/>
</dbReference>
<feature type="binding site" evidence="10">
    <location>
        <position position="167"/>
    </location>
    <ligand>
        <name>substrate</name>
    </ligand>
</feature>
<comment type="pathway">
    <text evidence="10">Glycolipid biosynthesis; lipid IV(A) biosynthesis; lipid IV(A) from (3R)-3-hydroxytetradecanoyl-[acyl-carrier-protein] and UDP-N-acetyl-alpha-D-glucosamine: step 4/6.</text>
</comment>
<keyword evidence="1 10" id="KW-1003">Cell membrane</keyword>
<dbReference type="GO" id="GO:0016787">
    <property type="term" value="F:hydrolase activity"/>
    <property type="evidence" value="ECO:0007669"/>
    <property type="project" value="UniProtKB-KW"/>
</dbReference>
<feature type="binding site" evidence="10">
    <location>
        <position position="41"/>
    </location>
    <ligand>
        <name>Mn(2+)</name>
        <dbReference type="ChEBI" id="CHEBI:29035"/>
        <label>2</label>
    </ligand>
</feature>
<feature type="binding site" evidence="10">
    <location>
        <position position="164"/>
    </location>
    <ligand>
        <name>substrate</name>
    </ligand>
</feature>
<sequence length="239" mass="27620">MQAQFISDLHLTPERPDIARAFLRFMDEQAPKAATLYILGDFFEYWVGDDAMEPFHQEIADKLRHYTDAGHQLFFMPGNRDFAVGRGFLKQTRAQWLQDPCTIELNGEKVLLMHGDLLCTDDEQYQKYRKRIRHPLVLGFLRLLPLSYRKKLAARIRANSQKAKSGKSLEIMDVNRDEVVRVMEQYGVKTLIHGHTHRPDTHAVTLSTGTGQRIVLGDWDKCGWVLPGDSDLHQQRFSL</sequence>
<dbReference type="InterPro" id="IPR010138">
    <property type="entry name" value="UDP-diacylglucosamine_Hdrlase"/>
</dbReference>
<dbReference type="RefSeq" id="WP_262567953.1">
    <property type="nucleotide sequence ID" value="NZ_JAPFCC010000001.1"/>
</dbReference>
<evidence type="ECO:0000256" key="10">
    <source>
        <dbReference type="HAMAP-Rule" id="MF_00575"/>
    </source>
</evidence>
<keyword evidence="4 10" id="KW-0441">Lipid A biosynthesis</keyword>
<gene>
    <name evidence="10" type="primary">lpxH</name>
    <name evidence="12" type="ORF">NX722_10645</name>
</gene>
<comment type="subcellular location">
    <subcellularLocation>
        <location evidence="10">Cell inner membrane</location>
        <topology evidence="10">Peripheral membrane protein</topology>
        <orientation evidence="10">Cytoplasmic side</orientation>
    </subcellularLocation>
</comment>
<feature type="binding site" evidence="10">
    <location>
        <position position="197"/>
    </location>
    <ligand>
        <name>Mn(2+)</name>
        <dbReference type="ChEBI" id="CHEBI:29035"/>
        <label>1</label>
    </ligand>
</feature>
<feature type="binding site" evidence="10">
    <location>
        <position position="41"/>
    </location>
    <ligand>
        <name>Mn(2+)</name>
        <dbReference type="ChEBI" id="CHEBI:29035"/>
        <label>1</label>
    </ligand>
</feature>
<reference evidence="12 13" key="1">
    <citation type="submission" date="2022-10" db="EMBL/GenBank/DDBJ databases">
        <title>High-quality genome sequences of two octocoral-associated bacteria, Endozoicomonas euniceicola EF212 and Endozoicomonas gorgoniicola PS125.</title>
        <authorList>
            <person name="Chiou Y.-J."/>
            <person name="Chen Y.-H."/>
        </authorList>
    </citation>
    <scope>NUCLEOTIDE SEQUENCE [LARGE SCALE GENOMIC DNA]</scope>
    <source>
        <strain evidence="12 13">PS125</strain>
    </source>
</reference>
<dbReference type="Gene3D" id="3.60.21.10">
    <property type="match status" value="1"/>
</dbReference>
<keyword evidence="13" id="KW-1185">Reference proteome</keyword>
<dbReference type="SUPFAM" id="SSF56300">
    <property type="entry name" value="Metallo-dependent phosphatases"/>
    <property type="match status" value="1"/>
</dbReference>
<proteinExistence type="inferred from homology"/>
<feature type="binding site" evidence="10">
    <location>
        <position position="122"/>
    </location>
    <ligand>
        <name>substrate</name>
    </ligand>
</feature>
<evidence type="ECO:0000256" key="2">
    <source>
        <dbReference type="ARBA" id="ARBA00022516"/>
    </source>
</evidence>
<dbReference type="NCBIfam" id="TIGR01854">
    <property type="entry name" value="lipid_A_lpxH"/>
    <property type="match status" value="1"/>
</dbReference>
<feature type="binding site" evidence="10">
    <location>
        <position position="79"/>
    </location>
    <ligand>
        <name>Mn(2+)</name>
        <dbReference type="ChEBI" id="CHEBI:29035"/>
        <label>2</label>
    </ligand>
</feature>
<evidence type="ECO:0000313" key="13">
    <source>
        <dbReference type="Proteomes" id="UP001209854"/>
    </source>
</evidence>
<feature type="domain" description="Calcineurin-like phosphoesterase" evidence="11">
    <location>
        <begin position="5"/>
        <end position="199"/>
    </location>
</feature>
<keyword evidence="8 10" id="KW-0472">Membrane</keyword>
<feature type="binding site" evidence="10">
    <location>
        <position position="195"/>
    </location>
    <ligand>
        <name>Mn(2+)</name>
        <dbReference type="ChEBI" id="CHEBI:29035"/>
        <label>2</label>
    </ligand>
</feature>
<keyword evidence="5 10" id="KW-0479">Metal-binding</keyword>
<evidence type="ECO:0000259" key="11">
    <source>
        <dbReference type="Pfam" id="PF00149"/>
    </source>
</evidence>
<evidence type="ECO:0000256" key="5">
    <source>
        <dbReference type="ARBA" id="ARBA00022723"/>
    </source>
</evidence>
<dbReference type="Proteomes" id="UP001209854">
    <property type="component" value="Unassembled WGS sequence"/>
</dbReference>
<comment type="caution">
    <text evidence="12">The sequence shown here is derived from an EMBL/GenBank/DDBJ whole genome shotgun (WGS) entry which is preliminary data.</text>
</comment>
<feature type="binding site" evidence="10">
    <location>
        <position position="195"/>
    </location>
    <ligand>
        <name>substrate</name>
    </ligand>
</feature>
<keyword evidence="9 10" id="KW-0464">Manganese</keyword>
<evidence type="ECO:0000256" key="8">
    <source>
        <dbReference type="ARBA" id="ARBA00023136"/>
    </source>
</evidence>
<organism evidence="12 13">
    <name type="scientific">Endozoicomonas gorgoniicola</name>
    <dbReference type="NCBI Taxonomy" id="1234144"/>
    <lineage>
        <taxon>Bacteria</taxon>
        <taxon>Pseudomonadati</taxon>
        <taxon>Pseudomonadota</taxon>
        <taxon>Gammaproteobacteria</taxon>
        <taxon>Oceanospirillales</taxon>
        <taxon>Endozoicomonadaceae</taxon>
        <taxon>Endozoicomonas</taxon>
    </lineage>
</organism>
<dbReference type="InterPro" id="IPR029052">
    <property type="entry name" value="Metallo-depent_PP-like"/>
</dbReference>
<dbReference type="CDD" id="cd07398">
    <property type="entry name" value="MPP_YbbF-LpxH"/>
    <property type="match status" value="1"/>
</dbReference>
<feature type="binding site" evidence="10">
    <location>
        <position position="8"/>
    </location>
    <ligand>
        <name>Mn(2+)</name>
        <dbReference type="ChEBI" id="CHEBI:29035"/>
        <label>1</label>
    </ligand>
</feature>
<dbReference type="InterPro" id="IPR004843">
    <property type="entry name" value="Calcineurin-like_PHP"/>
</dbReference>
<evidence type="ECO:0000256" key="9">
    <source>
        <dbReference type="ARBA" id="ARBA00023211"/>
    </source>
</evidence>
<evidence type="ECO:0000256" key="7">
    <source>
        <dbReference type="ARBA" id="ARBA00023098"/>
    </source>
</evidence>
<feature type="binding site" evidence="10">
    <location>
        <position position="160"/>
    </location>
    <ligand>
        <name>substrate</name>
    </ligand>
</feature>
<feature type="binding site" evidence="10">
    <location>
        <begin position="79"/>
        <end position="80"/>
    </location>
    <ligand>
        <name>substrate</name>
    </ligand>
</feature>
<dbReference type="NCBIfam" id="NF003743">
    <property type="entry name" value="PRK05340.1"/>
    <property type="match status" value="1"/>
</dbReference>
<comment type="function">
    <text evidence="10">Hydrolyzes the pyrophosphate bond of UDP-2,3-diacylglucosamine to yield 2,3-diacylglucosamine 1-phosphate (lipid X) and UMP by catalyzing the attack of water at the alpha-P atom. Involved in the biosynthesis of lipid A, a phosphorylated glycolipid that anchors the lipopolysaccharide to the outer membrane of the cell.</text>
</comment>
<keyword evidence="2 10" id="KW-0444">Lipid biosynthesis</keyword>
<comment type="catalytic activity">
    <reaction evidence="10">
        <text>UDP-2-N,3-O-bis[(3R)-3-hydroxytetradecanoyl]-alpha-D-glucosamine + H2O = 2-N,3-O-bis[(3R)-3-hydroxytetradecanoyl]-alpha-D-glucosaminyl 1-phosphate + UMP + 2 H(+)</text>
        <dbReference type="Rhea" id="RHEA:25213"/>
        <dbReference type="ChEBI" id="CHEBI:15377"/>
        <dbReference type="ChEBI" id="CHEBI:15378"/>
        <dbReference type="ChEBI" id="CHEBI:57865"/>
        <dbReference type="ChEBI" id="CHEBI:57957"/>
        <dbReference type="ChEBI" id="CHEBI:78847"/>
        <dbReference type="EC" id="3.6.1.54"/>
    </reaction>
</comment>